<dbReference type="EMBL" id="LGRX02000340">
    <property type="protein sequence ID" value="KAK3288860.1"/>
    <property type="molecule type" value="Genomic_DNA"/>
</dbReference>
<accession>A0AAE0LL49</accession>
<evidence type="ECO:0000313" key="3">
    <source>
        <dbReference type="Proteomes" id="UP001190700"/>
    </source>
</evidence>
<organism evidence="2 3">
    <name type="scientific">Cymbomonas tetramitiformis</name>
    <dbReference type="NCBI Taxonomy" id="36881"/>
    <lineage>
        <taxon>Eukaryota</taxon>
        <taxon>Viridiplantae</taxon>
        <taxon>Chlorophyta</taxon>
        <taxon>Pyramimonadophyceae</taxon>
        <taxon>Pyramimonadales</taxon>
        <taxon>Pyramimonadaceae</taxon>
        <taxon>Cymbomonas</taxon>
    </lineage>
</organism>
<keyword evidence="3" id="KW-1185">Reference proteome</keyword>
<comment type="caution">
    <text evidence="2">The sequence shown here is derived from an EMBL/GenBank/DDBJ whole genome shotgun (WGS) entry which is preliminary data.</text>
</comment>
<dbReference type="SUPFAM" id="SSF69318">
    <property type="entry name" value="Integrin alpha N-terminal domain"/>
    <property type="match status" value="1"/>
</dbReference>
<evidence type="ECO:0000256" key="1">
    <source>
        <dbReference type="ARBA" id="ARBA00022729"/>
    </source>
</evidence>
<proteinExistence type="predicted"/>
<dbReference type="InterPro" id="IPR013517">
    <property type="entry name" value="FG-GAP"/>
</dbReference>
<evidence type="ECO:0008006" key="4">
    <source>
        <dbReference type="Google" id="ProtNLM"/>
    </source>
</evidence>
<name>A0AAE0LL49_9CHLO</name>
<dbReference type="Pfam" id="PF13517">
    <property type="entry name" value="FG-GAP_3"/>
    <property type="match status" value="1"/>
</dbReference>
<gene>
    <name evidence="2" type="ORF">CYMTET_3684</name>
</gene>
<dbReference type="InterPro" id="IPR028994">
    <property type="entry name" value="Integrin_alpha_N"/>
</dbReference>
<dbReference type="AlphaFoldDB" id="A0AAE0LL49"/>
<protein>
    <recommendedName>
        <fullName evidence="4">FG-GAP repeat protein</fullName>
    </recommendedName>
</protein>
<sequence length="460" mass="51652">MDLITYDAMTENQGEVLRYAYALYNPRYPYEMHLAVANVSDPSKVSLSHDTVYYVREGESDNLVAYPFEVETNYHGDMYTGTTAVDISITHVVTMMNASRLLFYDAEDICLVTYDETYTTHSNQYTLDNTYSLSSEMNTYHKLYDYGAHYNESAPENKEPMNVFAVSAKYYSFGRKSRVAVFMNYFLTRVSSTNYDEGAAMGAHLFEKNLTLRGMFVDDIDQDGHMDVLIGTQGNNTFFDCDDECDLTGGLYALYGTANASKVDTVEVRGRKDGVVSVDGSYGYNFVWDVQGADVDGDGDVDLVVALKPNSTTVEIHLYLCDGPRSYTDTMVLYSGNAQKDEVQPMMVRVVDINGDGFLDVTFVSTTAVLSEREEHDRLVELSYEGPSSVSVIIQSNEHEHNARFEDALLIHETQNTIFKVDVYPPKHNRTGGTDRAELSLSEKTVGNKSVVECLRFSFV</sequence>
<dbReference type="Gene3D" id="2.130.10.130">
    <property type="entry name" value="Integrin alpha, N-terminal"/>
    <property type="match status" value="1"/>
</dbReference>
<reference evidence="2 3" key="1">
    <citation type="journal article" date="2015" name="Genome Biol. Evol.">
        <title>Comparative Genomics of a Bacterivorous Green Alga Reveals Evolutionary Causalities and Consequences of Phago-Mixotrophic Mode of Nutrition.</title>
        <authorList>
            <person name="Burns J.A."/>
            <person name="Paasch A."/>
            <person name="Narechania A."/>
            <person name="Kim E."/>
        </authorList>
    </citation>
    <scope>NUCLEOTIDE SEQUENCE [LARGE SCALE GENOMIC DNA]</scope>
    <source>
        <strain evidence="2 3">PLY_AMNH</strain>
    </source>
</reference>
<evidence type="ECO:0000313" key="2">
    <source>
        <dbReference type="EMBL" id="KAK3288860.1"/>
    </source>
</evidence>
<keyword evidence="1" id="KW-0732">Signal</keyword>
<dbReference type="Proteomes" id="UP001190700">
    <property type="component" value="Unassembled WGS sequence"/>
</dbReference>